<proteinExistence type="predicted"/>
<reference evidence="2" key="1">
    <citation type="journal article" date="2023" name="Nat. Plants">
        <title>Single-cell RNA sequencing provides a high-resolution roadmap for understanding the multicellular compartmentation of specialized metabolism.</title>
        <authorList>
            <person name="Sun S."/>
            <person name="Shen X."/>
            <person name="Li Y."/>
            <person name="Li Y."/>
            <person name="Wang S."/>
            <person name="Li R."/>
            <person name="Zhang H."/>
            <person name="Shen G."/>
            <person name="Guo B."/>
            <person name="Wei J."/>
            <person name="Xu J."/>
            <person name="St-Pierre B."/>
            <person name="Chen S."/>
            <person name="Sun C."/>
        </authorList>
    </citation>
    <scope>NUCLEOTIDE SEQUENCE [LARGE SCALE GENOMIC DNA]</scope>
</reference>
<sequence>MSASRPSTRWSRFSMCASRVPRPFSTRVRRDSKLAMSSLDFPLDFGRTGSRCSSHPRPCCDDSTLVVSYPATYFLMVFVMASTKALIPLVTQLLFLVSRRAALALPQMLRNP</sequence>
<comment type="caution">
    <text evidence="1">The sequence shown here is derived from an EMBL/GenBank/DDBJ whole genome shotgun (WGS) entry which is preliminary data.</text>
</comment>
<accession>A0ACB9ZY29</accession>
<keyword evidence="2" id="KW-1185">Reference proteome</keyword>
<organism evidence="1 2">
    <name type="scientific">Catharanthus roseus</name>
    <name type="common">Madagascar periwinkle</name>
    <name type="synonym">Vinca rosea</name>
    <dbReference type="NCBI Taxonomy" id="4058"/>
    <lineage>
        <taxon>Eukaryota</taxon>
        <taxon>Viridiplantae</taxon>
        <taxon>Streptophyta</taxon>
        <taxon>Embryophyta</taxon>
        <taxon>Tracheophyta</taxon>
        <taxon>Spermatophyta</taxon>
        <taxon>Magnoliopsida</taxon>
        <taxon>eudicotyledons</taxon>
        <taxon>Gunneridae</taxon>
        <taxon>Pentapetalae</taxon>
        <taxon>asterids</taxon>
        <taxon>lamiids</taxon>
        <taxon>Gentianales</taxon>
        <taxon>Apocynaceae</taxon>
        <taxon>Rauvolfioideae</taxon>
        <taxon>Vinceae</taxon>
        <taxon>Catharanthinae</taxon>
        <taxon>Catharanthus</taxon>
    </lineage>
</organism>
<evidence type="ECO:0000313" key="1">
    <source>
        <dbReference type="EMBL" id="KAI5652880.1"/>
    </source>
</evidence>
<name>A0ACB9ZY29_CATRO</name>
<gene>
    <name evidence="1" type="ORF">M9H77_30067</name>
</gene>
<dbReference type="EMBL" id="CM044707">
    <property type="protein sequence ID" value="KAI5652880.1"/>
    <property type="molecule type" value="Genomic_DNA"/>
</dbReference>
<evidence type="ECO:0000313" key="2">
    <source>
        <dbReference type="Proteomes" id="UP001060085"/>
    </source>
</evidence>
<dbReference type="Proteomes" id="UP001060085">
    <property type="component" value="Linkage Group LG07"/>
</dbReference>
<protein>
    <submittedName>
        <fullName evidence="1">Uncharacterized protein</fullName>
    </submittedName>
</protein>